<gene>
    <name evidence="2" type="ORF">GCM10022414_28450</name>
</gene>
<name>A0ABP7X075_9GAMM</name>
<comment type="caution">
    <text evidence="2">The sequence shown here is derived from an EMBL/GenBank/DDBJ whole genome shotgun (WGS) entry which is preliminary data.</text>
</comment>
<feature type="compositionally biased region" description="Polar residues" evidence="1">
    <location>
        <begin position="25"/>
        <end position="34"/>
    </location>
</feature>
<sequence length="88" mass="9146">MRFCGSLCINSLVLTIDTAKPSADNKASTCQGVNPANPGLSTKTTPIKPITKGGQAWRPTPCLNHAKMTNGTISGADARKSVASTNEM</sequence>
<accession>A0ABP7X075</accession>
<evidence type="ECO:0000313" key="3">
    <source>
        <dbReference type="Proteomes" id="UP001500392"/>
    </source>
</evidence>
<reference evidence="3" key="1">
    <citation type="journal article" date="2019" name="Int. J. Syst. Evol. Microbiol.">
        <title>The Global Catalogue of Microorganisms (GCM) 10K type strain sequencing project: providing services to taxonomists for standard genome sequencing and annotation.</title>
        <authorList>
            <consortium name="The Broad Institute Genomics Platform"/>
            <consortium name="The Broad Institute Genome Sequencing Center for Infectious Disease"/>
            <person name="Wu L."/>
            <person name="Ma J."/>
        </authorList>
    </citation>
    <scope>NUCLEOTIDE SEQUENCE [LARGE SCALE GENOMIC DNA]</scope>
    <source>
        <strain evidence="3">JCM 17304</strain>
    </source>
</reference>
<proteinExistence type="predicted"/>
<dbReference type="Proteomes" id="UP001500392">
    <property type="component" value="Unassembled WGS sequence"/>
</dbReference>
<keyword evidence="3" id="KW-1185">Reference proteome</keyword>
<protein>
    <submittedName>
        <fullName evidence="2">Uncharacterized protein</fullName>
    </submittedName>
</protein>
<feature type="compositionally biased region" description="Low complexity" evidence="1">
    <location>
        <begin position="42"/>
        <end position="52"/>
    </location>
</feature>
<organism evidence="2 3">
    <name type="scientific">Zhongshania borealis</name>
    <dbReference type="NCBI Taxonomy" id="889488"/>
    <lineage>
        <taxon>Bacteria</taxon>
        <taxon>Pseudomonadati</taxon>
        <taxon>Pseudomonadota</taxon>
        <taxon>Gammaproteobacteria</taxon>
        <taxon>Cellvibrionales</taxon>
        <taxon>Spongiibacteraceae</taxon>
        <taxon>Zhongshania</taxon>
    </lineage>
</organism>
<evidence type="ECO:0000313" key="2">
    <source>
        <dbReference type="EMBL" id="GAA4101225.1"/>
    </source>
</evidence>
<feature type="region of interest" description="Disordered" evidence="1">
    <location>
        <begin position="22"/>
        <end position="88"/>
    </location>
</feature>
<dbReference type="EMBL" id="BAABDM010000006">
    <property type="protein sequence ID" value="GAA4101225.1"/>
    <property type="molecule type" value="Genomic_DNA"/>
</dbReference>
<evidence type="ECO:0000256" key="1">
    <source>
        <dbReference type="SAM" id="MobiDB-lite"/>
    </source>
</evidence>